<reference evidence="3" key="1">
    <citation type="submission" date="2022-03" db="EMBL/GenBank/DDBJ databases">
        <authorList>
            <person name="Legras J.-L."/>
            <person name="Devillers H."/>
            <person name="Grondin C."/>
        </authorList>
    </citation>
    <scope>NUCLEOTIDE SEQUENCE</scope>
    <source>
        <strain evidence="3">CLIB 1423</strain>
    </source>
</reference>
<dbReference type="GO" id="GO:0005743">
    <property type="term" value="C:mitochondrial inner membrane"/>
    <property type="evidence" value="ECO:0007669"/>
    <property type="project" value="TreeGrafter"/>
</dbReference>
<dbReference type="Pfam" id="PF03109">
    <property type="entry name" value="ABC1"/>
    <property type="match status" value="1"/>
</dbReference>
<evidence type="ECO:0000313" key="4">
    <source>
        <dbReference type="Proteomes" id="UP000837801"/>
    </source>
</evidence>
<dbReference type="CDD" id="cd13969">
    <property type="entry name" value="ADCK1-like"/>
    <property type="match status" value="1"/>
</dbReference>
<dbReference type="PANTHER" id="PTHR43173:SF19">
    <property type="entry name" value="AARF DOMAIN-CONTAINING PROTEIN KINASE 1"/>
    <property type="match status" value="1"/>
</dbReference>
<dbReference type="OrthoDB" id="427480at2759"/>
<sequence length="572" mass="65938">MFRVRNNHVRTQVGPLLHRNQLSLKCHRYYSSGSANNKKFSNFKLGLGVGLIGSIALYFTNDTSYQNIRHVYFTGERIGVVTVATVRCFGLYRATLAGEYESAEARHDALAKTHLKAAKITLKALEKNGGIYIKLGQHISALTYLLPPEWTNTMIPLQDRCPESSMEDIARMFKRDLGYSIEDLFSEFDPNPVGVASLAQVHIAKLKSTGQKCAVKVQHPSLQEFVPIDIYMTQTVFGLMHKVFPEYPMTWLGDELQNSIYVELDFSNEAENAVRTAQYFQNFQSETALRIPNILSAHKRILVMEYVAGARLDDLKYLQEHHINPAQVSSCLAHIFNNMIFTPGVGLHCDPHGGNLAIRSVPYSGGNEHNFEIILYDHGLYRQIPLQMKRDYAHFWLSILDNNKEDMKYYMGKVTGIKDEKKFIIFMSAITGRDAQTALNYDIKKARSKDEVSKIQSQFENNSGLLEDLMEMLAEMPRIVLMILKTNDLTRNLDESLESALGQERTFLIMANYCAKVVYDEQREINHTKYNRWSVRLWLATWFNWWHYQKRLSSLYVYDWLMVLRRLRNGFT</sequence>
<comment type="similarity">
    <text evidence="1">Belongs to the protein kinase superfamily. ADCK protein kinase family.</text>
</comment>
<keyword evidence="4" id="KW-1185">Reference proteome</keyword>
<dbReference type="Proteomes" id="UP000837801">
    <property type="component" value="Unassembled WGS sequence"/>
</dbReference>
<name>A0A9P0VYV0_9ASCO</name>
<evidence type="ECO:0000256" key="1">
    <source>
        <dbReference type="ARBA" id="ARBA00009670"/>
    </source>
</evidence>
<comment type="caution">
    <text evidence="3">The sequence shown here is derived from an EMBL/GenBank/DDBJ whole genome shotgun (WGS) entry which is preliminary data.</text>
</comment>
<accession>A0A9P0VYV0</accession>
<protein>
    <submittedName>
        <fullName evidence="3">ABC1 family protein Mcp2p</fullName>
    </submittedName>
</protein>
<dbReference type="InterPro" id="IPR045307">
    <property type="entry name" value="ADCK1_dom"/>
</dbReference>
<dbReference type="SUPFAM" id="SSF56112">
    <property type="entry name" value="Protein kinase-like (PK-like)"/>
    <property type="match status" value="1"/>
</dbReference>
<gene>
    <name evidence="3" type="ORF">CLIB1423_08S03994</name>
</gene>
<feature type="domain" description="ABC1 atypical kinase-like" evidence="2">
    <location>
        <begin position="157"/>
        <end position="409"/>
    </location>
</feature>
<dbReference type="GO" id="GO:0055088">
    <property type="term" value="P:lipid homeostasis"/>
    <property type="evidence" value="ECO:0007669"/>
    <property type="project" value="TreeGrafter"/>
</dbReference>
<dbReference type="InterPro" id="IPR004147">
    <property type="entry name" value="ABC1_dom"/>
</dbReference>
<dbReference type="EMBL" id="CAKXYY010000008">
    <property type="protein sequence ID" value="CAH2352913.1"/>
    <property type="molecule type" value="Genomic_DNA"/>
</dbReference>
<dbReference type="GO" id="GO:0007005">
    <property type="term" value="P:mitochondrion organization"/>
    <property type="evidence" value="ECO:0007669"/>
    <property type="project" value="TreeGrafter"/>
</dbReference>
<dbReference type="InterPro" id="IPR011009">
    <property type="entry name" value="Kinase-like_dom_sf"/>
</dbReference>
<dbReference type="AlphaFoldDB" id="A0A9P0VYV0"/>
<proteinExistence type="inferred from homology"/>
<evidence type="ECO:0000259" key="2">
    <source>
        <dbReference type="Pfam" id="PF03109"/>
    </source>
</evidence>
<dbReference type="InterPro" id="IPR051130">
    <property type="entry name" value="Mito_struct-func_regulator"/>
</dbReference>
<dbReference type="PANTHER" id="PTHR43173">
    <property type="entry name" value="ABC1 FAMILY PROTEIN"/>
    <property type="match status" value="1"/>
</dbReference>
<evidence type="ECO:0000313" key="3">
    <source>
        <dbReference type="EMBL" id="CAH2352913.1"/>
    </source>
</evidence>
<organism evidence="3 4">
    <name type="scientific">[Candida] railenensis</name>
    <dbReference type="NCBI Taxonomy" id="45579"/>
    <lineage>
        <taxon>Eukaryota</taxon>
        <taxon>Fungi</taxon>
        <taxon>Dikarya</taxon>
        <taxon>Ascomycota</taxon>
        <taxon>Saccharomycotina</taxon>
        <taxon>Pichiomycetes</taxon>
        <taxon>Debaryomycetaceae</taxon>
        <taxon>Kurtzmaniella</taxon>
    </lineage>
</organism>